<keyword evidence="1" id="KW-0175">Coiled coil</keyword>
<sequence>MGALKDIVDLTKDLESRAKDRRDMEIIHKIQSLAFSFQSNYADMVERDVQLVQENAELKKKLAEAQAEEVRIHRSIEFRKGPRTGNRWAAFCPKCHMPADTPSLGVYIECTAQCGWTSSVKHLEFSRVLAELG</sequence>
<organism evidence="2 3">
    <name type="scientific">Opitutus terrae (strain DSM 11246 / JCM 15787 / PB90-1)</name>
    <dbReference type="NCBI Taxonomy" id="452637"/>
    <lineage>
        <taxon>Bacteria</taxon>
        <taxon>Pseudomonadati</taxon>
        <taxon>Verrucomicrobiota</taxon>
        <taxon>Opitutia</taxon>
        <taxon>Opitutales</taxon>
        <taxon>Opitutaceae</taxon>
        <taxon>Opitutus</taxon>
    </lineage>
</organism>
<protein>
    <submittedName>
        <fullName evidence="2">Uncharacterized protein</fullName>
    </submittedName>
</protein>
<evidence type="ECO:0000313" key="3">
    <source>
        <dbReference type="Proteomes" id="UP000007013"/>
    </source>
</evidence>
<reference evidence="2 3" key="1">
    <citation type="journal article" date="2011" name="J. Bacteriol.">
        <title>Genome sequence of the verrucomicrobium Opitutus terrae PB90-1, an abundant inhabitant of rice paddy soil ecosystems.</title>
        <authorList>
            <person name="van Passel M.W."/>
            <person name="Kant R."/>
            <person name="Palva A."/>
            <person name="Copeland A."/>
            <person name="Lucas S."/>
            <person name="Lapidus A."/>
            <person name="Glavina del Rio T."/>
            <person name="Pitluck S."/>
            <person name="Goltsman E."/>
            <person name="Clum A."/>
            <person name="Sun H."/>
            <person name="Schmutz J."/>
            <person name="Larimer F.W."/>
            <person name="Land M.L."/>
            <person name="Hauser L."/>
            <person name="Kyrpides N."/>
            <person name="Mikhailova N."/>
            <person name="Richardson P.P."/>
            <person name="Janssen P.H."/>
            <person name="de Vos W.M."/>
            <person name="Smidt H."/>
        </authorList>
    </citation>
    <scope>NUCLEOTIDE SEQUENCE [LARGE SCALE GENOMIC DNA]</scope>
    <source>
        <strain evidence="3">DSM 11246 / JCM 15787 / PB90-1</strain>
    </source>
</reference>
<gene>
    <name evidence="2" type="ordered locus">Oter_3776</name>
</gene>
<dbReference type="Proteomes" id="UP000007013">
    <property type="component" value="Chromosome"/>
</dbReference>
<dbReference type="KEGG" id="ote:Oter_3776"/>
<dbReference type="AlphaFoldDB" id="B1ZYF3"/>
<name>B1ZYF3_OPITP</name>
<dbReference type="HOGENOM" id="CLU_1904621_0_0_0"/>
<accession>B1ZYF3</accession>
<feature type="coiled-coil region" evidence="1">
    <location>
        <begin position="48"/>
        <end position="75"/>
    </location>
</feature>
<evidence type="ECO:0000313" key="2">
    <source>
        <dbReference type="EMBL" id="ACB77051.1"/>
    </source>
</evidence>
<proteinExistence type="predicted"/>
<evidence type="ECO:0000256" key="1">
    <source>
        <dbReference type="SAM" id="Coils"/>
    </source>
</evidence>
<dbReference type="EMBL" id="CP001032">
    <property type="protein sequence ID" value="ACB77051.1"/>
    <property type="molecule type" value="Genomic_DNA"/>
</dbReference>
<keyword evidence="3" id="KW-1185">Reference proteome</keyword>